<dbReference type="Pfam" id="PF13365">
    <property type="entry name" value="Trypsin_2"/>
    <property type="match status" value="1"/>
</dbReference>
<dbReference type="Pfam" id="PF03781">
    <property type="entry name" value="FGE-sulfatase"/>
    <property type="match status" value="1"/>
</dbReference>
<evidence type="ECO:0000259" key="1">
    <source>
        <dbReference type="Pfam" id="PF03781"/>
    </source>
</evidence>
<dbReference type="PANTHER" id="PTHR23150">
    <property type="entry name" value="SULFATASE MODIFYING FACTOR 1, 2"/>
    <property type="match status" value="1"/>
</dbReference>
<organism evidence="2">
    <name type="scientific">Alloyangia sp. H15</name>
    <dbReference type="NCBI Taxonomy" id="3029062"/>
    <lineage>
        <taxon>Bacteria</taxon>
        <taxon>Pseudomonadati</taxon>
        <taxon>Pseudomonadota</taxon>
        <taxon>Alphaproteobacteria</taxon>
        <taxon>Rhodobacterales</taxon>
        <taxon>Roseobacteraceae</taxon>
        <taxon>Alloyangia</taxon>
    </lineage>
</organism>
<dbReference type="InterPro" id="IPR009003">
    <property type="entry name" value="Peptidase_S1_PA"/>
</dbReference>
<dbReference type="InterPro" id="IPR016187">
    <property type="entry name" value="CTDL_fold"/>
</dbReference>
<dbReference type="GO" id="GO:0120147">
    <property type="term" value="F:formylglycine-generating oxidase activity"/>
    <property type="evidence" value="ECO:0007669"/>
    <property type="project" value="TreeGrafter"/>
</dbReference>
<protein>
    <submittedName>
        <fullName evidence="2">SUMF1/EgtB/PvdO family nonheme iron enzyme</fullName>
    </submittedName>
</protein>
<gene>
    <name evidence="2" type="ORF">PVT71_18190</name>
</gene>
<name>A0AAU8APV5_9RHOB</name>
<dbReference type="EMBL" id="CP123385">
    <property type="protein sequence ID" value="XCC96599.1"/>
    <property type="molecule type" value="Genomic_DNA"/>
</dbReference>
<dbReference type="InterPro" id="IPR051043">
    <property type="entry name" value="Sulfatase_Mod_Factor_Kinase"/>
</dbReference>
<dbReference type="InterPro" id="IPR005532">
    <property type="entry name" value="SUMF_dom"/>
</dbReference>
<feature type="domain" description="Sulfatase-modifying factor enzyme-like" evidence="1">
    <location>
        <begin position="478"/>
        <end position="702"/>
    </location>
</feature>
<evidence type="ECO:0000313" key="2">
    <source>
        <dbReference type="EMBL" id="XCC96599.1"/>
    </source>
</evidence>
<dbReference type="SUPFAM" id="SSF50494">
    <property type="entry name" value="Trypsin-like serine proteases"/>
    <property type="match status" value="1"/>
</dbReference>
<dbReference type="RefSeq" id="WP_353475494.1">
    <property type="nucleotide sequence ID" value="NZ_CP123385.1"/>
</dbReference>
<reference evidence="2" key="1">
    <citation type="submission" date="2023-02" db="EMBL/GenBank/DDBJ databases">
        <title>Description and genomic characterization of Salipiger bruguierae sp. nov., isolated from the sediment of mangrove plant Bruguiera sexangula.</title>
        <authorList>
            <person name="Long M."/>
        </authorList>
    </citation>
    <scope>NUCLEOTIDE SEQUENCE</scope>
    <source>
        <strain evidence="2">H15</strain>
    </source>
</reference>
<dbReference type="SUPFAM" id="SSF56436">
    <property type="entry name" value="C-type lectin-like"/>
    <property type="match status" value="1"/>
</dbReference>
<dbReference type="InterPro" id="IPR042095">
    <property type="entry name" value="SUMF_sf"/>
</dbReference>
<accession>A0AAU8APV5</accession>
<dbReference type="Gene3D" id="3.90.1580.10">
    <property type="entry name" value="paralog of FGE (formylglycine-generating enzyme)"/>
    <property type="match status" value="1"/>
</dbReference>
<proteinExistence type="predicted"/>
<sequence length="708" mass="76723">MRDRVALHIARILGKGRDGSPTTVGTGFVAPHGYLATCAHVATKALTGSDKTSAAPPRGVLSFELQDEENKLHQYEAECVAEYWGPAREKCSPGTRGDYALLRILDHERPPPEGLFSAEDPAARKIWGFGFPTEGNHAAPREGCGASGEIEPMKRRDGVTAFHALHAEHPFIVAGFSGAPLFACDHSGLRTGPVIGMNQAVGVNAPGTAFLLSAGIFARMHQEIAAKAYKRTFEPSPIDLPSLRRNEGKALLAEAANKAGPSVESATEKFAETARRKRNMLPEPYSAGLLEDLTDDISAAFARTVRPDATSIGGFAADLLYFLRLEVPEFDEGSEVLRKVQTDAMALVGALAPSETHALSAGTGGYGVWPPGLQTNLAVRAAELLQRVDEVSGQGWSSADLAVIEDEARAIRRAARSMSPDWARMNGSAVRIKERAKALGFEPFREAGGSLLAALREASHQTIADLPPLAAFRELPFTPEMIQIPTGSFLMGSPKDEVGRHPDEGPQHRVDIRTPFALARHPVTVDEFDRFCDETGRKKFRDAGSKQGSRPVINVTLTDAQSYCDWLSAQTGAVYRLPSEAEWEYACRAETETARYWGDAFDPVQANTESAIGHPTSVAAYPSNPWGLYDMLGNVWEWCADIWADDYRSGRIQAAFQSSPGETDRVLRGGSWNGNAGNCRSAYRNRNAPGIRYNRIGFRPARGQAPGL</sequence>
<dbReference type="PANTHER" id="PTHR23150:SF35">
    <property type="entry name" value="BLL6746 PROTEIN"/>
    <property type="match status" value="1"/>
</dbReference>
<dbReference type="AlphaFoldDB" id="A0AAU8APV5"/>